<dbReference type="CDD" id="cd06553">
    <property type="entry name" value="ASCH_Ef3133_like"/>
    <property type="match status" value="1"/>
</dbReference>
<dbReference type="InterPro" id="IPR007374">
    <property type="entry name" value="ASCH_domain"/>
</dbReference>
<dbReference type="PANTHER" id="PTHR39203">
    <property type="entry name" value="CYTOPLASMIC PROTEIN-RELATED"/>
    <property type="match status" value="1"/>
</dbReference>
<dbReference type="SMART" id="SM01022">
    <property type="entry name" value="ASCH"/>
    <property type="match status" value="1"/>
</dbReference>
<dbReference type="PANTHER" id="PTHR39203:SF1">
    <property type="entry name" value="CYTOPLASMIC PROTEIN"/>
    <property type="match status" value="1"/>
</dbReference>
<gene>
    <name evidence="2" type="ORF">VIN01S_17640</name>
</gene>
<protein>
    <submittedName>
        <fullName evidence="2">RNA-binding protein</fullName>
    </submittedName>
</protein>
<evidence type="ECO:0000259" key="1">
    <source>
        <dbReference type="SMART" id="SM01022"/>
    </source>
</evidence>
<proteinExistence type="predicted"/>
<reference evidence="2 3" key="1">
    <citation type="submission" date="2019-06" db="EMBL/GenBank/DDBJ databases">
        <title>Whole genome shotgun sequence of Vibrio inusitatus NBRC 102082.</title>
        <authorList>
            <person name="Hosoyama A."/>
            <person name="Uohara A."/>
            <person name="Ohji S."/>
            <person name="Ichikawa N."/>
        </authorList>
    </citation>
    <scope>NUCLEOTIDE SEQUENCE [LARGE SCALE GENOMIC DNA]</scope>
    <source>
        <strain evidence="2 3">NBRC 102082</strain>
    </source>
</reference>
<accession>A0A4Y3HW71</accession>
<dbReference type="InterPro" id="IPR015947">
    <property type="entry name" value="PUA-like_sf"/>
</dbReference>
<keyword evidence="3" id="KW-1185">Reference proteome</keyword>
<dbReference type="SUPFAM" id="SSF88697">
    <property type="entry name" value="PUA domain-like"/>
    <property type="match status" value="1"/>
</dbReference>
<dbReference type="EMBL" id="BJLF01000007">
    <property type="protein sequence ID" value="GEA50960.1"/>
    <property type="molecule type" value="Genomic_DNA"/>
</dbReference>
<evidence type="ECO:0000313" key="3">
    <source>
        <dbReference type="Proteomes" id="UP000318717"/>
    </source>
</evidence>
<dbReference type="PIRSF" id="PIRSF021320">
    <property type="entry name" value="DUF984"/>
    <property type="match status" value="1"/>
</dbReference>
<organism evidence="2 3">
    <name type="scientific">Vibrio inusitatus NBRC 102082</name>
    <dbReference type="NCBI Taxonomy" id="1219070"/>
    <lineage>
        <taxon>Bacteria</taxon>
        <taxon>Pseudomonadati</taxon>
        <taxon>Pseudomonadota</taxon>
        <taxon>Gammaproteobacteria</taxon>
        <taxon>Vibrionales</taxon>
        <taxon>Vibrionaceae</taxon>
        <taxon>Vibrio</taxon>
    </lineage>
</organism>
<sequence length="158" mass="18302">MPMDDKSQSYLNEYLESLPREQAERYSSFSSDYFCADEYNANLCAQLIQGGEKRASCSMEYWYSHEGETMPVVGHLQVVTNWHGDPICIIEITSVSTCRYCDVTTEFAEEEGEGDKSLDWWREAHWAFFRSECQELGINPTKEMLLVLERFKVVYSAS</sequence>
<dbReference type="Gene3D" id="3.10.400.10">
    <property type="entry name" value="Sulfate adenylyltransferase"/>
    <property type="match status" value="1"/>
</dbReference>
<dbReference type="Pfam" id="PF04266">
    <property type="entry name" value="ASCH"/>
    <property type="match status" value="1"/>
</dbReference>
<dbReference type="Proteomes" id="UP000318717">
    <property type="component" value="Unassembled WGS sequence"/>
</dbReference>
<dbReference type="AlphaFoldDB" id="A0A4Y3HW71"/>
<comment type="caution">
    <text evidence="2">The sequence shown here is derived from an EMBL/GenBank/DDBJ whole genome shotgun (WGS) entry which is preliminary data.</text>
</comment>
<feature type="domain" description="ASCH" evidence="1">
    <location>
        <begin position="32"/>
        <end position="155"/>
    </location>
</feature>
<evidence type="ECO:0000313" key="2">
    <source>
        <dbReference type="EMBL" id="GEA50960.1"/>
    </source>
</evidence>
<name>A0A4Y3HW71_9VIBR</name>
<dbReference type="InterPro" id="IPR009326">
    <property type="entry name" value="DUF984"/>
</dbReference>